<reference evidence="1 2" key="1">
    <citation type="journal article" date="2013" name="Stand. Genomic Sci.">
        <title>Complete genome sequence of Dehalobacter restrictus PER-K23(T.).</title>
        <authorList>
            <person name="Kruse T."/>
            <person name="Maillard J."/>
            <person name="Goodwin L."/>
            <person name="Woyke T."/>
            <person name="Teshima H."/>
            <person name="Bruce D."/>
            <person name="Detter C."/>
            <person name="Tapia R."/>
            <person name="Han C."/>
            <person name="Huntemann M."/>
            <person name="Wei C.L."/>
            <person name="Han J."/>
            <person name="Chen A."/>
            <person name="Kyrpides N."/>
            <person name="Szeto E."/>
            <person name="Markowitz V."/>
            <person name="Ivanova N."/>
            <person name="Pagani I."/>
            <person name="Pati A."/>
            <person name="Pitluck S."/>
            <person name="Nolan M."/>
            <person name="Holliger C."/>
            <person name="Smidt H."/>
        </authorList>
    </citation>
    <scope>NUCLEOTIDE SEQUENCE [LARGE SCALE GENOMIC DNA]</scope>
    <source>
        <strain evidence="2">DSM 9455</strain>
    </source>
</reference>
<evidence type="ECO:0000313" key="2">
    <source>
        <dbReference type="Proteomes" id="UP000018934"/>
    </source>
</evidence>
<dbReference type="RefSeq" id="WP_019225664.1">
    <property type="nucleotide sequence ID" value="NZ_CP007033.1"/>
</dbReference>
<accession>A0ABM5P985</accession>
<proteinExistence type="predicted"/>
<organism evidence="1 2">
    <name type="scientific">Dehalobacter restrictus (strain DSM 9455 / PER-K23)</name>
    <dbReference type="NCBI Taxonomy" id="871738"/>
    <lineage>
        <taxon>Bacteria</taxon>
        <taxon>Bacillati</taxon>
        <taxon>Bacillota</taxon>
        <taxon>Clostridia</taxon>
        <taxon>Eubacteriales</taxon>
        <taxon>Desulfitobacteriaceae</taxon>
        <taxon>Dehalobacter</taxon>
    </lineage>
</organism>
<gene>
    <name evidence="1" type="ORF">DEHRE_03540</name>
</gene>
<evidence type="ECO:0000313" key="1">
    <source>
        <dbReference type="EMBL" id="AHF11265.1"/>
    </source>
</evidence>
<name>A0ABM5P985_DEHRP</name>
<dbReference type="EMBL" id="CP007033">
    <property type="protein sequence ID" value="AHF11265.1"/>
    <property type="molecule type" value="Genomic_DNA"/>
</dbReference>
<dbReference type="Proteomes" id="UP000018934">
    <property type="component" value="Chromosome"/>
</dbReference>
<sequence>MGLNDSIKARDLFFDEVAAYLYQLDFNKEQFIKILEMGDVDVQNVITTWQLKQKSNGPKIPGIL</sequence>
<keyword evidence="2" id="KW-1185">Reference proteome</keyword>
<protein>
    <submittedName>
        <fullName evidence="1">Uncharacterized protein</fullName>
    </submittedName>
</protein>